<gene>
    <name evidence="1" type="ORF">PR048_032860</name>
</gene>
<dbReference type="EMBL" id="JARBHB010000016">
    <property type="protein sequence ID" value="KAJ8866998.1"/>
    <property type="molecule type" value="Genomic_DNA"/>
</dbReference>
<accession>A0ABQ9G6L2</accession>
<name>A0ABQ9G6L2_9NEOP</name>
<protein>
    <submittedName>
        <fullName evidence="1">Uncharacterized protein</fullName>
    </submittedName>
</protein>
<reference evidence="1 2" key="1">
    <citation type="submission" date="2023-02" db="EMBL/GenBank/DDBJ databases">
        <title>LHISI_Scaffold_Assembly.</title>
        <authorList>
            <person name="Stuart O.P."/>
            <person name="Cleave R."/>
            <person name="Magrath M.J.L."/>
            <person name="Mikheyev A.S."/>
        </authorList>
    </citation>
    <scope>NUCLEOTIDE SEQUENCE [LARGE SCALE GENOMIC DNA]</scope>
    <source>
        <strain evidence="1">Daus_M_001</strain>
        <tissue evidence="1">Leg muscle</tissue>
    </source>
</reference>
<sequence>MFYGLTTKDCCKLAYETAISFSKDTKDTLQYPGGCSLAHATAFNNNKLLMKESQLGDP</sequence>
<dbReference type="Proteomes" id="UP001159363">
    <property type="component" value="Chromosome 15"/>
</dbReference>
<comment type="caution">
    <text evidence="1">The sequence shown here is derived from an EMBL/GenBank/DDBJ whole genome shotgun (WGS) entry which is preliminary data.</text>
</comment>
<keyword evidence="2" id="KW-1185">Reference proteome</keyword>
<proteinExistence type="predicted"/>
<organism evidence="1 2">
    <name type="scientific">Dryococelus australis</name>
    <dbReference type="NCBI Taxonomy" id="614101"/>
    <lineage>
        <taxon>Eukaryota</taxon>
        <taxon>Metazoa</taxon>
        <taxon>Ecdysozoa</taxon>
        <taxon>Arthropoda</taxon>
        <taxon>Hexapoda</taxon>
        <taxon>Insecta</taxon>
        <taxon>Pterygota</taxon>
        <taxon>Neoptera</taxon>
        <taxon>Polyneoptera</taxon>
        <taxon>Phasmatodea</taxon>
        <taxon>Verophasmatodea</taxon>
        <taxon>Anareolatae</taxon>
        <taxon>Phasmatidae</taxon>
        <taxon>Eurycanthinae</taxon>
        <taxon>Dryococelus</taxon>
    </lineage>
</organism>
<evidence type="ECO:0000313" key="1">
    <source>
        <dbReference type="EMBL" id="KAJ8866998.1"/>
    </source>
</evidence>
<evidence type="ECO:0000313" key="2">
    <source>
        <dbReference type="Proteomes" id="UP001159363"/>
    </source>
</evidence>